<organism evidence="1 2">
    <name type="scientific">Symbiodinium necroappetens</name>
    <dbReference type="NCBI Taxonomy" id="1628268"/>
    <lineage>
        <taxon>Eukaryota</taxon>
        <taxon>Sar</taxon>
        <taxon>Alveolata</taxon>
        <taxon>Dinophyceae</taxon>
        <taxon>Suessiales</taxon>
        <taxon>Symbiodiniaceae</taxon>
        <taxon>Symbiodinium</taxon>
    </lineage>
</organism>
<accession>A0A813BV91</accession>
<feature type="non-terminal residue" evidence="1">
    <location>
        <position position="51"/>
    </location>
</feature>
<dbReference type="AlphaFoldDB" id="A0A813BV91"/>
<evidence type="ECO:0000313" key="1">
    <source>
        <dbReference type="EMBL" id="CAE7927097.1"/>
    </source>
</evidence>
<proteinExistence type="predicted"/>
<evidence type="ECO:0000313" key="2">
    <source>
        <dbReference type="Proteomes" id="UP000601435"/>
    </source>
</evidence>
<keyword evidence="2" id="KW-1185">Reference proteome</keyword>
<dbReference type="OrthoDB" id="10280682at2759"/>
<gene>
    <name evidence="1" type="ORF">SNEC2469_LOCUS32142</name>
</gene>
<protein>
    <submittedName>
        <fullName evidence="1">Uncharacterized protein</fullName>
    </submittedName>
</protein>
<dbReference type="EMBL" id="CAJNJA010080253">
    <property type="protein sequence ID" value="CAE7927097.1"/>
    <property type="molecule type" value="Genomic_DNA"/>
</dbReference>
<reference evidence="1" key="1">
    <citation type="submission" date="2021-02" db="EMBL/GenBank/DDBJ databases">
        <authorList>
            <person name="Dougan E. K."/>
            <person name="Rhodes N."/>
            <person name="Thang M."/>
            <person name="Chan C."/>
        </authorList>
    </citation>
    <scope>NUCLEOTIDE SEQUENCE</scope>
</reference>
<dbReference type="Proteomes" id="UP000601435">
    <property type="component" value="Unassembled WGS sequence"/>
</dbReference>
<sequence>MAALRCSPLLASSFRSSLESQVQMHATLRKPLWMHTTPAWATHPFRSLSTQ</sequence>
<comment type="caution">
    <text evidence="1">The sequence shown here is derived from an EMBL/GenBank/DDBJ whole genome shotgun (WGS) entry which is preliminary data.</text>
</comment>
<name>A0A813BV91_9DINO</name>